<feature type="region of interest" description="Disordered" evidence="1">
    <location>
        <begin position="39"/>
        <end position="102"/>
    </location>
</feature>
<reference evidence="4 5" key="1">
    <citation type="submission" date="2019-03" db="EMBL/GenBank/DDBJ databases">
        <title>Lake Tanganyika Metagenome-Assembled Genomes (MAGs).</title>
        <authorList>
            <person name="Tran P."/>
        </authorList>
    </citation>
    <scope>NUCLEOTIDE SEQUENCE [LARGE SCALE GENOMIC DNA]</scope>
    <source>
        <strain evidence="4">K_DeepCast_65m_m2_236</strain>
    </source>
</reference>
<feature type="chain" id="PRO_5036736596" evidence="2">
    <location>
        <begin position="23"/>
        <end position="212"/>
    </location>
</feature>
<gene>
    <name evidence="4" type="ORF">FJZ00_02845</name>
</gene>
<dbReference type="Gene3D" id="2.60.40.1080">
    <property type="match status" value="1"/>
</dbReference>
<evidence type="ECO:0000256" key="1">
    <source>
        <dbReference type="SAM" id="MobiDB-lite"/>
    </source>
</evidence>
<dbReference type="InterPro" id="IPR003343">
    <property type="entry name" value="Big_2"/>
</dbReference>
<sequence>MRLAAPRPSVSALLFALTLAVASCTGQIPKGLLDTVGGSASPSPGVPATGTGSDGATASATPKPLSGGIISEEGPTPTSRPTATPMPQGTSTPQTSQAGQGPFTLSIVVNPSTASIRLAPRDNISPPLGPTEVQLRAVVTFTNGLQSSQATWRSSDSSIATVDSLGLVKVGTVAGTAEITAEGQFKTLVGAAATQSCIVDVSAKGDVEVVVQ</sequence>
<feature type="signal peptide" evidence="2">
    <location>
        <begin position="1"/>
        <end position="22"/>
    </location>
</feature>
<protein>
    <submittedName>
        <fullName evidence="4">Ig-like domain-containing protein</fullName>
    </submittedName>
</protein>
<evidence type="ECO:0000259" key="3">
    <source>
        <dbReference type="Pfam" id="PF02368"/>
    </source>
</evidence>
<comment type="caution">
    <text evidence="4">The sequence shown here is derived from an EMBL/GenBank/DDBJ whole genome shotgun (WGS) entry which is preliminary data.</text>
</comment>
<dbReference type="AlphaFoldDB" id="A0A937X4K4"/>
<feature type="compositionally biased region" description="Polar residues" evidence="1">
    <location>
        <begin position="76"/>
        <end position="99"/>
    </location>
</feature>
<dbReference type="SUPFAM" id="SSF49373">
    <property type="entry name" value="Invasin/intimin cell-adhesion fragments"/>
    <property type="match status" value="1"/>
</dbReference>
<feature type="domain" description="BIG2" evidence="3">
    <location>
        <begin position="133"/>
        <end position="181"/>
    </location>
</feature>
<accession>A0A937X4K4</accession>
<evidence type="ECO:0000256" key="2">
    <source>
        <dbReference type="SAM" id="SignalP"/>
    </source>
</evidence>
<organism evidence="4 5">
    <name type="scientific">Candidatus Tanganyikabacteria bacterium</name>
    <dbReference type="NCBI Taxonomy" id="2961651"/>
    <lineage>
        <taxon>Bacteria</taxon>
        <taxon>Bacillati</taxon>
        <taxon>Candidatus Sericytochromatia</taxon>
        <taxon>Candidatus Tanganyikabacteria</taxon>
    </lineage>
</organism>
<dbReference type="Pfam" id="PF02368">
    <property type="entry name" value="Big_2"/>
    <property type="match status" value="1"/>
</dbReference>
<evidence type="ECO:0000313" key="4">
    <source>
        <dbReference type="EMBL" id="MBM3274065.1"/>
    </source>
</evidence>
<evidence type="ECO:0000313" key="5">
    <source>
        <dbReference type="Proteomes" id="UP000703893"/>
    </source>
</evidence>
<dbReference type="EMBL" id="VGJX01000112">
    <property type="protein sequence ID" value="MBM3274065.1"/>
    <property type="molecule type" value="Genomic_DNA"/>
</dbReference>
<dbReference type="PROSITE" id="PS51257">
    <property type="entry name" value="PROKAR_LIPOPROTEIN"/>
    <property type="match status" value="1"/>
</dbReference>
<name>A0A937X4K4_9BACT</name>
<keyword evidence="2" id="KW-0732">Signal</keyword>
<feature type="compositionally biased region" description="Polar residues" evidence="1">
    <location>
        <begin position="50"/>
        <end position="60"/>
    </location>
</feature>
<dbReference type="InterPro" id="IPR008964">
    <property type="entry name" value="Invasin/intimin_cell_adhesion"/>
</dbReference>
<proteinExistence type="predicted"/>
<dbReference type="Proteomes" id="UP000703893">
    <property type="component" value="Unassembled WGS sequence"/>
</dbReference>